<protein>
    <recommendedName>
        <fullName evidence="5">DUF3558 domain-containing protein</fullName>
    </recommendedName>
</protein>
<evidence type="ECO:0000256" key="2">
    <source>
        <dbReference type="SAM" id="SignalP"/>
    </source>
</evidence>
<feature type="compositionally biased region" description="Polar residues" evidence="1">
    <location>
        <begin position="28"/>
        <end position="37"/>
    </location>
</feature>
<evidence type="ECO:0000313" key="3">
    <source>
        <dbReference type="EMBL" id="TDU87294.1"/>
    </source>
</evidence>
<sequence length="486" mass="51652">MNLRLGAVALVLAGLLLSACGPAEKPETNPQPAQPTGTPAGLPSVSHPKAEVPKDRDLARVVSTLTGIDACRLLDPTKAPSLGKATVRRTSPHTCEIEGRNALVRAELGAWGDWSKRFAWELGEVRGARIYRQRFDDECTVWMPVSFDYSIRFFSSTKFTRPETACREADAFAAAAVPVLTKAGTPARVPLAGWSGCAALSAILGQPVGSLQLGGASSDFVNGCTGRTASLGIWYGTALKASKKTLRIGGRTVGVDEYKECSLTWDQGLSGQPAPNDRIRVDITAPTCSAGQQLVRKAQTLLAGPAPKRASAQYPLYLRADEPDSPRPGACADLNLDDRTPCQPYVPVDAPKSAAEILRRAQADPNVVCAISTASVGKILGAGLQPVTTRDESCTYVEQAHRLQIVVGISNQSSLAYQSDLQSPKIAGREAKLKTGAAENVLVVDCGQGVFLELDFAFSKGRAGRLDPARTKDLEPLATEIVGRFF</sequence>
<proteinExistence type="predicted"/>
<dbReference type="PROSITE" id="PS51257">
    <property type="entry name" value="PROKAR_LIPOPROTEIN"/>
    <property type="match status" value="1"/>
</dbReference>
<dbReference type="EMBL" id="SOCE01000001">
    <property type="protein sequence ID" value="TDU87294.1"/>
    <property type="molecule type" value="Genomic_DNA"/>
</dbReference>
<feature type="region of interest" description="Disordered" evidence="1">
    <location>
        <begin position="23"/>
        <end position="53"/>
    </location>
</feature>
<organism evidence="3 4">
    <name type="scientific">Kribbella voronezhensis</name>
    <dbReference type="NCBI Taxonomy" id="2512212"/>
    <lineage>
        <taxon>Bacteria</taxon>
        <taxon>Bacillati</taxon>
        <taxon>Actinomycetota</taxon>
        <taxon>Actinomycetes</taxon>
        <taxon>Propionibacteriales</taxon>
        <taxon>Kribbellaceae</taxon>
        <taxon>Kribbella</taxon>
    </lineage>
</organism>
<comment type="caution">
    <text evidence="3">The sequence shown here is derived from an EMBL/GenBank/DDBJ whole genome shotgun (WGS) entry which is preliminary data.</text>
</comment>
<keyword evidence="2" id="KW-0732">Signal</keyword>
<gene>
    <name evidence="3" type="ORF">EV138_0814</name>
</gene>
<dbReference type="Proteomes" id="UP000295151">
    <property type="component" value="Unassembled WGS sequence"/>
</dbReference>
<accession>A0A4R7T651</accession>
<feature type="chain" id="PRO_5020906492" description="DUF3558 domain-containing protein" evidence="2">
    <location>
        <begin position="26"/>
        <end position="486"/>
    </location>
</feature>
<evidence type="ECO:0000256" key="1">
    <source>
        <dbReference type="SAM" id="MobiDB-lite"/>
    </source>
</evidence>
<dbReference type="RefSeq" id="WP_133977085.1">
    <property type="nucleotide sequence ID" value="NZ_SOCE01000001.1"/>
</dbReference>
<evidence type="ECO:0000313" key="4">
    <source>
        <dbReference type="Proteomes" id="UP000295151"/>
    </source>
</evidence>
<evidence type="ECO:0008006" key="5">
    <source>
        <dbReference type="Google" id="ProtNLM"/>
    </source>
</evidence>
<feature type="signal peptide" evidence="2">
    <location>
        <begin position="1"/>
        <end position="25"/>
    </location>
</feature>
<dbReference type="OrthoDB" id="3589247at2"/>
<name>A0A4R7T651_9ACTN</name>
<dbReference type="AlphaFoldDB" id="A0A4R7T651"/>
<keyword evidence="4" id="KW-1185">Reference proteome</keyword>
<reference evidence="3 4" key="1">
    <citation type="submission" date="2019-03" db="EMBL/GenBank/DDBJ databases">
        <title>Genomic Encyclopedia of Type Strains, Phase III (KMG-III): the genomes of soil and plant-associated and newly described type strains.</title>
        <authorList>
            <person name="Whitman W."/>
        </authorList>
    </citation>
    <scope>NUCLEOTIDE SEQUENCE [LARGE SCALE GENOMIC DNA]</scope>
    <source>
        <strain evidence="3 4">VKM Ac-2575</strain>
    </source>
</reference>